<sequence>MLKSPWQLGLILGTVAASLMGAPHVAQANQQYFNVYQDNAKKQHKVYTSKKRYDFKQTFTFDQDYQLKMRHVYVYQVAKKQSRYRTWMKVTGTATNRSKHGEFRFGRYSINGVTNRNVVVLKDTSLNFVFSPGTSKSPQMLSTIVNHEDYTDNGLRHGKSEKFELLLHSKKPVKRVGRVLFHIRTVTPGQFYRGESYLNLN</sequence>
<evidence type="ECO:0008006" key="4">
    <source>
        <dbReference type="Google" id="ProtNLM"/>
    </source>
</evidence>
<evidence type="ECO:0000313" key="2">
    <source>
        <dbReference type="EMBL" id="HIW71398.1"/>
    </source>
</evidence>
<accession>A0A9D1U412</accession>
<dbReference type="EMBL" id="DXGJ01000020">
    <property type="protein sequence ID" value="HIW71398.1"/>
    <property type="molecule type" value="Genomic_DNA"/>
</dbReference>
<evidence type="ECO:0000256" key="1">
    <source>
        <dbReference type="SAM" id="SignalP"/>
    </source>
</evidence>
<keyword evidence="1" id="KW-0732">Signal</keyword>
<dbReference type="Proteomes" id="UP000886822">
    <property type="component" value="Unassembled WGS sequence"/>
</dbReference>
<protein>
    <recommendedName>
        <fullName evidence="4">DUF4352 domain-containing protein</fullName>
    </recommendedName>
</protein>
<evidence type="ECO:0000313" key="3">
    <source>
        <dbReference type="Proteomes" id="UP000886822"/>
    </source>
</evidence>
<organism evidence="2 3">
    <name type="scientific">Candidatus Levilactobacillus faecigallinarum</name>
    <dbReference type="NCBI Taxonomy" id="2838638"/>
    <lineage>
        <taxon>Bacteria</taxon>
        <taxon>Bacillati</taxon>
        <taxon>Bacillota</taxon>
        <taxon>Bacilli</taxon>
        <taxon>Lactobacillales</taxon>
        <taxon>Lactobacillaceae</taxon>
        <taxon>Levilactobacillus</taxon>
    </lineage>
</organism>
<name>A0A9D1U412_9LACO</name>
<reference evidence="2" key="2">
    <citation type="submission" date="2021-04" db="EMBL/GenBank/DDBJ databases">
        <authorList>
            <person name="Gilroy R."/>
        </authorList>
    </citation>
    <scope>NUCLEOTIDE SEQUENCE</scope>
    <source>
        <strain evidence="2">CHK173-259</strain>
    </source>
</reference>
<proteinExistence type="predicted"/>
<comment type="caution">
    <text evidence="2">The sequence shown here is derived from an EMBL/GenBank/DDBJ whole genome shotgun (WGS) entry which is preliminary data.</text>
</comment>
<dbReference type="AlphaFoldDB" id="A0A9D1U412"/>
<gene>
    <name evidence="2" type="ORF">H9875_02100</name>
</gene>
<feature type="signal peptide" evidence="1">
    <location>
        <begin position="1"/>
        <end position="28"/>
    </location>
</feature>
<feature type="chain" id="PRO_5038767046" description="DUF4352 domain-containing protein" evidence="1">
    <location>
        <begin position="29"/>
        <end position="201"/>
    </location>
</feature>
<reference evidence="2" key="1">
    <citation type="journal article" date="2021" name="PeerJ">
        <title>Extensive microbial diversity within the chicken gut microbiome revealed by metagenomics and culture.</title>
        <authorList>
            <person name="Gilroy R."/>
            <person name="Ravi A."/>
            <person name="Getino M."/>
            <person name="Pursley I."/>
            <person name="Horton D.L."/>
            <person name="Alikhan N.F."/>
            <person name="Baker D."/>
            <person name="Gharbi K."/>
            <person name="Hall N."/>
            <person name="Watson M."/>
            <person name="Adriaenssens E.M."/>
            <person name="Foster-Nyarko E."/>
            <person name="Jarju S."/>
            <person name="Secka A."/>
            <person name="Antonio M."/>
            <person name="Oren A."/>
            <person name="Chaudhuri R.R."/>
            <person name="La Ragione R."/>
            <person name="Hildebrand F."/>
            <person name="Pallen M.J."/>
        </authorList>
    </citation>
    <scope>NUCLEOTIDE SEQUENCE</scope>
    <source>
        <strain evidence="2">CHK173-259</strain>
    </source>
</reference>